<dbReference type="Pfam" id="PF21342">
    <property type="entry name" value="SoxA-TsdA_cyt-c"/>
    <property type="match status" value="1"/>
</dbReference>
<reference evidence="6 7" key="1">
    <citation type="submission" date="2018-08" db="EMBL/GenBank/DDBJ databases">
        <authorList>
            <person name="Khan S.A."/>
            <person name="Jeon C.O."/>
            <person name="Chun B.H."/>
            <person name="Jeong S.E."/>
        </authorList>
    </citation>
    <scope>NUCLEOTIDE SEQUENCE [LARGE SCALE GENOMIC DNA]</scope>
    <source>
        <strain evidence="6 7">S-16</strain>
    </source>
</reference>
<dbReference type="InterPro" id="IPR036909">
    <property type="entry name" value="Cyt_c-like_dom_sf"/>
</dbReference>
<dbReference type="EMBL" id="QUSW01000008">
    <property type="protein sequence ID" value="RQP22222.1"/>
    <property type="molecule type" value="Genomic_DNA"/>
</dbReference>
<sequence>MSHRITPRQRTWAGLLCAAALLVWMLSAWSRDSAYARALRDENPRAEVAEAAGIDALPHDKYGELVRQGYRIFTDTPRHARRYSGNALSCTNCHLDAGRRADAAPMWAAWGMYPAYLGKNDRVNTFEERIQQCFRFSLNGFSPPVDGHEVRALVAYAQWLARGRPVGVELPGRGFPTVPRTGADPNPLSGKTLYAQRCAPCHGESGAGRGDAASGHQAPALWGMDSFNKGAGFNRVDLLAGFLKANMPLDNPTLSDQEALDLAAWITLQERWPDPRKGLLSGLLSR</sequence>
<dbReference type="GO" id="GO:0020037">
    <property type="term" value="F:heme binding"/>
    <property type="evidence" value="ECO:0007669"/>
    <property type="project" value="InterPro"/>
</dbReference>
<evidence type="ECO:0000256" key="1">
    <source>
        <dbReference type="ARBA" id="ARBA00022617"/>
    </source>
</evidence>
<dbReference type="Proteomes" id="UP000267464">
    <property type="component" value="Unassembled WGS sequence"/>
</dbReference>
<dbReference type="OrthoDB" id="9765171at2"/>
<dbReference type="RefSeq" id="WP_124543071.1">
    <property type="nucleotide sequence ID" value="NZ_QUSW01000008.1"/>
</dbReference>
<keyword evidence="1 4" id="KW-0349">Heme</keyword>
<accession>A0A3N7ITQ4</accession>
<dbReference type="InterPro" id="IPR009056">
    <property type="entry name" value="Cyt_c-like_dom"/>
</dbReference>
<dbReference type="SUPFAM" id="SSF46626">
    <property type="entry name" value="Cytochrome c"/>
    <property type="match status" value="2"/>
</dbReference>
<dbReference type="AlphaFoldDB" id="A0A3N7ITQ4"/>
<proteinExistence type="predicted"/>
<evidence type="ECO:0000256" key="2">
    <source>
        <dbReference type="ARBA" id="ARBA00022723"/>
    </source>
</evidence>
<evidence type="ECO:0000313" key="6">
    <source>
        <dbReference type="EMBL" id="RQP22222.1"/>
    </source>
</evidence>
<dbReference type="PANTHER" id="PTHR35008">
    <property type="entry name" value="BLL4482 PROTEIN-RELATED"/>
    <property type="match status" value="1"/>
</dbReference>
<organism evidence="6 7">
    <name type="scientific">Piscinibacter terrae</name>
    <dbReference type="NCBI Taxonomy" id="2496871"/>
    <lineage>
        <taxon>Bacteria</taxon>
        <taxon>Pseudomonadati</taxon>
        <taxon>Pseudomonadota</taxon>
        <taxon>Betaproteobacteria</taxon>
        <taxon>Burkholderiales</taxon>
        <taxon>Sphaerotilaceae</taxon>
        <taxon>Piscinibacter</taxon>
    </lineage>
</organism>
<protein>
    <submittedName>
        <fullName evidence="6">Cytochrome C</fullName>
    </submittedName>
</protein>
<evidence type="ECO:0000313" key="7">
    <source>
        <dbReference type="Proteomes" id="UP000267464"/>
    </source>
</evidence>
<comment type="caution">
    <text evidence="6">The sequence shown here is derived from an EMBL/GenBank/DDBJ whole genome shotgun (WGS) entry which is preliminary data.</text>
</comment>
<feature type="domain" description="Cytochrome c" evidence="5">
    <location>
        <begin position="185"/>
        <end position="270"/>
    </location>
</feature>
<keyword evidence="2 4" id="KW-0479">Metal-binding</keyword>
<gene>
    <name evidence="6" type="ORF">DZC73_24840</name>
</gene>
<dbReference type="PROSITE" id="PS51007">
    <property type="entry name" value="CYTC"/>
    <property type="match status" value="1"/>
</dbReference>
<dbReference type="GO" id="GO:0046872">
    <property type="term" value="F:metal ion binding"/>
    <property type="evidence" value="ECO:0007669"/>
    <property type="project" value="UniProtKB-KW"/>
</dbReference>
<name>A0A3N7ITQ4_9BURK</name>
<keyword evidence="7" id="KW-1185">Reference proteome</keyword>
<dbReference type="InterPro" id="IPR051459">
    <property type="entry name" value="Cytochrome_c-type_DH"/>
</dbReference>
<dbReference type="GO" id="GO:0009055">
    <property type="term" value="F:electron transfer activity"/>
    <property type="evidence" value="ECO:0007669"/>
    <property type="project" value="InterPro"/>
</dbReference>
<reference evidence="6 7" key="2">
    <citation type="submission" date="2018-12" db="EMBL/GenBank/DDBJ databases">
        <title>Rhizobacter gummiphilus sp. nov., a rubber-degrading bacterium isolated from the soil of a botanical garden in Japan.</title>
        <authorList>
            <person name="Shunsuke S.S."/>
        </authorList>
    </citation>
    <scope>NUCLEOTIDE SEQUENCE [LARGE SCALE GENOMIC DNA]</scope>
    <source>
        <strain evidence="6 7">S-16</strain>
    </source>
</reference>
<evidence type="ECO:0000256" key="3">
    <source>
        <dbReference type="ARBA" id="ARBA00023004"/>
    </source>
</evidence>
<dbReference type="Gene3D" id="1.10.760.10">
    <property type="entry name" value="Cytochrome c-like domain"/>
    <property type="match status" value="2"/>
</dbReference>
<evidence type="ECO:0000256" key="4">
    <source>
        <dbReference type="PROSITE-ProRule" id="PRU00433"/>
    </source>
</evidence>
<dbReference type="Pfam" id="PF13442">
    <property type="entry name" value="Cytochrome_CBB3"/>
    <property type="match status" value="1"/>
</dbReference>
<dbReference type="PANTHER" id="PTHR35008:SF9">
    <property type="entry name" value="CYTOCHROME C DOMAIN-CONTAINING PROTEIN"/>
    <property type="match status" value="1"/>
</dbReference>
<evidence type="ECO:0000259" key="5">
    <source>
        <dbReference type="PROSITE" id="PS51007"/>
    </source>
</evidence>
<keyword evidence="3 4" id="KW-0408">Iron</keyword>